<proteinExistence type="predicted"/>
<evidence type="ECO:0000313" key="1">
    <source>
        <dbReference type="EMBL" id="PJF46187.1"/>
    </source>
</evidence>
<feature type="non-terminal residue" evidence="1">
    <location>
        <position position="1"/>
    </location>
</feature>
<comment type="caution">
    <text evidence="1">The sequence shown here is derived from an EMBL/GenBank/DDBJ whole genome shotgun (WGS) entry which is preliminary data.</text>
</comment>
<reference evidence="1 2" key="1">
    <citation type="submission" date="2017-11" db="EMBL/GenBank/DDBJ databases">
        <title>Evolution of Phototrophy in the Chloroflexi Phylum Driven by Horizontal Gene Transfer.</title>
        <authorList>
            <person name="Ward L.M."/>
            <person name="Hemp J."/>
            <person name="Shih P.M."/>
            <person name="Mcglynn S.E."/>
            <person name="Fischer W."/>
        </authorList>
    </citation>
    <scope>NUCLEOTIDE SEQUENCE [LARGE SCALE GENOMIC DNA]</scope>
    <source>
        <strain evidence="1">JP3_7</strain>
    </source>
</reference>
<accession>A0A2M8Q8P6</accession>
<organism evidence="1 2">
    <name type="scientific">Candidatus Thermofonsia Clade 3 bacterium</name>
    <dbReference type="NCBI Taxonomy" id="2364212"/>
    <lineage>
        <taxon>Bacteria</taxon>
        <taxon>Bacillati</taxon>
        <taxon>Chloroflexota</taxon>
        <taxon>Candidatus Thermofontia</taxon>
        <taxon>Candidatus Thermofonsia Clade 3</taxon>
    </lineage>
</organism>
<evidence type="ECO:0000313" key="2">
    <source>
        <dbReference type="Proteomes" id="UP000230790"/>
    </source>
</evidence>
<sequence>LQYGLASGGVDLVTEAKVKVLPEAIEQRVMELRQQIIDGTLKIELYDGRDVWQ</sequence>
<dbReference type="Proteomes" id="UP000230790">
    <property type="component" value="Unassembled WGS sequence"/>
</dbReference>
<dbReference type="AlphaFoldDB" id="A0A2M8Q8P6"/>
<name>A0A2M8Q8P6_9CHLR</name>
<gene>
    <name evidence="1" type="ORF">CUN48_15080</name>
</gene>
<dbReference type="EMBL" id="PGTN01000394">
    <property type="protein sequence ID" value="PJF46187.1"/>
    <property type="molecule type" value="Genomic_DNA"/>
</dbReference>
<protein>
    <submittedName>
        <fullName evidence="1">BMP family ABC transporter substrate-binding protein</fullName>
    </submittedName>
</protein>